<feature type="domain" description="Nucleoside phosphorylase" evidence="7">
    <location>
        <begin position="2"/>
        <end position="228"/>
    </location>
</feature>
<dbReference type="GO" id="GO:0008782">
    <property type="term" value="F:adenosylhomocysteine nucleosidase activity"/>
    <property type="evidence" value="ECO:0007669"/>
    <property type="project" value="UniProtKB-EC"/>
</dbReference>
<dbReference type="CDD" id="cd09008">
    <property type="entry name" value="MTAN"/>
    <property type="match status" value="1"/>
</dbReference>
<sequence>MRIGIIGAMDEEIALYLEAMQQTKQTVKAGITYYEGQMEGKEVVLCKSGVGKVNAAVTTQILIDTFQVDRVIFTGVAGAVHPALNIGDIVVSTDCIQHDIDVSPLGFAPGQIPFTEQWVWKADEELMQQAIDAGQKLEADVQVVSGRILSGDQFVASREKVQWLYEQFEAHCTEMEGASVGQVCAMNDVPFVVVRSMSDKADGSANVNFVEFTKLASERSYAIVRNMLTAASEGSAVIVYSTQNCIDCNLVKQWLTAKGLAFEVRDVMTSRAYQEEVERFGFMGVPVTVVGDKAVKGYQPAELEQLVSSLSSN</sequence>
<dbReference type="GO" id="GO:0009164">
    <property type="term" value="P:nucleoside catabolic process"/>
    <property type="evidence" value="ECO:0007669"/>
    <property type="project" value="InterPro"/>
</dbReference>
<keyword evidence="4" id="KW-0378">Hydrolase</keyword>
<proteinExistence type="predicted"/>
<evidence type="ECO:0000256" key="1">
    <source>
        <dbReference type="ARBA" id="ARBA00004945"/>
    </source>
</evidence>
<dbReference type="STRING" id="1884381.SAMN05518846_107224"/>
<evidence type="ECO:0000259" key="6">
    <source>
        <dbReference type="Pfam" id="PF00462"/>
    </source>
</evidence>
<comment type="pathway">
    <text evidence="1">Amino-acid biosynthesis; L-methionine biosynthesis via salvage pathway; S-methyl-5-thio-alpha-D-ribose 1-phosphate from S-methyl-5'-thioadenosine (hydrolase route): step 1/2.</text>
</comment>
<dbReference type="UniPathway" id="UPA00904">
    <property type="reaction ID" value="UER00871"/>
</dbReference>
<dbReference type="GO" id="GO:0008930">
    <property type="term" value="F:methylthioadenosine nucleosidase activity"/>
    <property type="evidence" value="ECO:0007669"/>
    <property type="project" value="InterPro"/>
</dbReference>
<evidence type="ECO:0000259" key="7">
    <source>
        <dbReference type="Pfam" id="PF01048"/>
    </source>
</evidence>
<dbReference type="GO" id="GO:0005829">
    <property type="term" value="C:cytosol"/>
    <property type="evidence" value="ECO:0007669"/>
    <property type="project" value="TreeGrafter"/>
</dbReference>
<keyword evidence="9" id="KW-1185">Reference proteome</keyword>
<feature type="domain" description="Glutaredoxin" evidence="6">
    <location>
        <begin position="237"/>
        <end position="294"/>
    </location>
</feature>
<dbReference type="EMBL" id="FORT01000007">
    <property type="protein sequence ID" value="SFJ99719.1"/>
    <property type="molecule type" value="Genomic_DNA"/>
</dbReference>
<evidence type="ECO:0000256" key="2">
    <source>
        <dbReference type="ARBA" id="ARBA00011974"/>
    </source>
</evidence>
<dbReference type="CDD" id="cd02976">
    <property type="entry name" value="NrdH"/>
    <property type="match status" value="1"/>
</dbReference>
<dbReference type="PANTHER" id="PTHR46832:SF1">
    <property type="entry name" value="5'-METHYLTHIOADENOSINE_S-ADENOSYLHOMOCYSTEINE NUCLEOSIDASE"/>
    <property type="match status" value="1"/>
</dbReference>
<dbReference type="EC" id="3.2.2.9" evidence="2"/>
<evidence type="ECO:0000313" key="8">
    <source>
        <dbReference type="EMBL" id="SFJ99719.1"/>
    </source>
</evidence>
<dbReference type="PROSITE" id="PS51354">
    <property type="entry name" value="GLUTAREDOXIN_2"/>
    <property type="match status" value="1"/>
</dbReference>
<keyword evidence="5" id="KW-0486">Methionine biosynthesis</keyword>
<evidence type="ECO:0000256" key="3">
    <source>
        <dbReference type="ARBA" id="ARBA00022605"/>
    </source>
</evidence>
<dbReference type="Gene3D" id="3.40.30.10">
    <property type="entry name" value="Glutaredoxin"/>
    <property type="match status" value="1"/>
</dbReference>
<dbReference type="AlphaFoldDB" id="A0A1I3VX53"/>
<dbReference type="Proteomes" id="UP000198915">
    <property type="component" value="Unassembled WGS sequence"/>
</dbReference>
<dbReference type="InterPro" id="IPR000845">
    <property type="entry name" value="Nucleoside_phosphorylase_d"/>
</dbReference>
<dbReference type="Gene3D" id="3.40.50.1580">
    <property type="entry name" value="Nucleoside phosphorylase domain"/>
    <property type="match status" value="1"/>
</dbReference>
<evidence type="ECO:0000313" key="9">
    <source>
        <dbReference type="Proteomes" id="UP000198915"/>
    </source>
</evidence>
<reference evidence="9" key="1">
    <citation type="submission" date="2016-10" db="EMBL/GenBank/DDBJ databases">
        <authorList>
            <person name="Varghese N."/>
            <person name="Submissions S."/>
        </authorList>
    </citation>
    <scope>NUCLEOTIDE SEQUENCE [LARGE SCALE GENOMIC DNA]</scope>
    <source>
        <strain evidence="9">OK042</strain>
    </source>
</reference>
<dbReference type="Pfam" id="PF00462">
    <property type="entry name" value="Glutaredoxin"/>
    <property type="match status" value="1"/>
</dbReference>
<accession>A0A1I3VX53</accession>
<dbReference type="NCBIfam" id="TIGR01704">
    <property type="entry name" value="MTA_SAH-Nsdase"/>
    <property type="match status" value="1"/>
</dbReference>
<gene>
    <name evidence="8" type="ORF">SAMN05518846_107224</name>
</gene>
<keyword evidence="3" id="KW-0028">Amino-acid biosynthesis</keyword>
<dbReference type="Pfam" id="PF01048">
    <property type="entry name" value="PNP_UDP_1"/>
    <property type="match status" value="1"/>
</dbReference>
<dbReference type="PANTHER" id="PTHR46832">
    <property type="entry name" value="5'-METHYLTHIOADENOSINE/S-ADENOSYLHOMOCYSTEINE NUCLEOSIDASE"/>
    <property type="match status" value="1"/>
</dbReference>
<dbReference type="GO" id="GO:0019509">
    <property type="term" value="P:L-methionine salvage from methylthioadenosine"/>
    <property type="evidence" value="ECO:0007669"/>
    <property type="project" value="UniProtKB-UniPathway"/>
</dbReference>
<dbReference type="InterPro" id="IPR010049">
    <property type="entry name" value="MTA_SAH_Nsdase"/>
</dbReference>
<evidence type="ECO:0000256" key="4">
    <source>
        <dbReference type="ARBA" id="ARBA00022801"/>
    </source>
</evidence>
<name>A0A1I3VX53_9BACL</name>
<protein>
    <recommendedName>
        <fullName evidence="2">adenosylhomocysteine nucleosidase</fullName>
        <ecNumber evidence="2">3.2.2.9</ecNumber>
    </recommendedName>
</protein>
<dbReference type="InterPro" id="IPR002109">
    <property type="entry name" value="Glutaredoxin"/>
</dbReference>
<dbReference type="NCBIfam" id="NF004079">
    <property type="entry name" value="PRK05584.1"/>
    <property type="match status" value="1"/>
</dbReference>
<dbReference type="InterPro" id="IPR036249">
    <property type="entry name" value="Thioredoxin-like_sf"/>
</dbReference>
<dbReference type="RefSeq" id="WP_092268815.1">
    <property type="nucleotide sequence ID" value="NZ_FORT01000007.1"/>
</dbReference>
<organism evidence="8 9">
    <name type="scientific">Brevibacillus centrosporus</name>
    <dbReference type="NCBI Taxonomy" id="54910"/>
    <lineage>
        <taxon>Bacteria</taxon>
        <taxon>Bacillati</taxon>
        <taxon>Bacillota</taxon>
        <taxon>Bacilli</taxon>
        <taxon>Bacillales</taxon>
        <taxon>Paenibacillaceae</taxon>
        <taxon>Brevibacillus</taxon>
    </lineage>
</organism>
<dbReference type="SUPFAM" id="SSF52833">
    <property type="entry name" value="Thioredoxin-like"/>
    <property type="match status" value="1"/>
</dbReference>
<dbReference type="SUPFAM" id="SSF53167">
    <property type="entry name" value="Purine and uridine phosphorylases"/>
    <property type="match status" value="1"/>
</dbReference>
<evidence type="ECO:0000256" key="5">
    <source>
        <dbReference type="ARBA" id="ARBA00023167"/>
    </source>
</evidence>
<dbReference type="GO" id="GO:0019284">
    <property type="term" value="P:L-methionine salvage from S-adenosylmethionine"/>
    <property type="evidence" value="ECO:0007669"/>
    <property type="project" value="TreeGrafter"/>
</dbReference>
<dbReference type="InterPro" id="IPR035994">
    <property type="entry name" value="Nucleoside_phosphorylase_sf"/>
</dbReference>